<evidence type="ECO:0000259" key="1">
    <source>
        <dbReference type="Pfam" id="PF20512"/>
    </source>
</evidence>
<proteinExistence type="predicted"/>
<dbReference type="EC" id="5.3.1.8" evidence="2"/>
<evidence type="ECO:0000313" key="3">
    <source>
        <dbReference type="Proteomes" id="UP000275676"/>
    </source>
</evidence>
<gene>
    <name evidence="2" type="primary">manA_2</name>
    <name evidence="2" type="ORF">NCTC10047_03210</name>
</gene>
<dbReference type="InterPro" id="IPR011051">
    <property type="entry name" value="RmlC_Cupin_sf"/>
</dbReference>
<dbReference type="GO" id="GO:0004476">
    <property type="term" value="F:mannose-6-phosphate isomerase activity"/>
    <property type="evidence" value="ECO:0007669"/>
    <property type="project" value="UniProtKB-EC"/>
</dbReference>
<accession>A0A447R4X1</accession>
<dbReference type="PANTHER" id="PTHR10309">
    <property type="entry name" value="MANNOSE-6-PHOSPHATE ISOMERASE"/>
    <property type="match status" value="1"/>
</dbReference>
<dbReference type="AlphaFoldDB" id="A0A447R4X1"/>
<dbReference type="SUPFAM" id="SSF51182">
    <property type="entry name" value="RmlC-like cupins"/>
    <property type="match status" value="1"/>
</dbReference>
<dbReference type="Gene3D" id="1.10.441.10">
    <property type="entry name" value="Phosphomannose Isomerase, domain 2"/>
    <property type="match status" value="1"/>
</dbReference>
<dbReference type="InterPro" id="IPR046458">
    <property type="entry name" value="PMI_typeI_hel"/>
</dbReference>
<feature type="domain" description="Phosphomannose isomerase type I helical insertion" evidence="1">
    <location>
        <begin position="13"/>
        <end position="92"/>
    </location>
</feature>
<dbReference type="InterPro" id="IPR016305">
    <property type="entry name" value="Mannose-6-P_Isomerase"/>
</dbReference>
<dbReference type="Pfam" id="PF20512">
    <property type="entry name" value="PMI_typeI_hel"/>
    <property type="match status" value="1"/>
</dbReference>
<dbReference type="GO" id="GO:0009298">
    <property type="term" value="P:GDP-mannose biosynthetic process"/>
    <property type="evidence" value="ECO:0007669"/>
    <property type="project" value="InterPro"/>
</dbReference>
<name>A0A447R4X1_SALER</name>
<dbReference type="GO" id="GO:0005829">
    <property type="term" value="C:cytosol"/>
    <property type="evidence" value="ECO:0007669"/>
    <property type="project" value="TreeGrafter"/>
</dbReference>
<dbReference type="PRINTS" id="PR00714">
    <property type="entry name" value="MAN6PISMRASE"/>
</dbReference>
<dbReference type="Proteomes" id="UP000275676">
    <property type="component" value="Chromosome"/>
</dbReference>
<dbReference type="FunFam" id="1.10.441.10:FF:000002">
    <property type="entry name" value="Mannose-6-phosphate isomerase"/>
    <property type="match status" value="1"/>
</dbReference>
<dbReference type="EMBL" id="LR134156">
    <property type="protein sequence ID" value="VEA77300.1"/>
    <property type="molecule type" value="Genomic_DNA"/>
</dbReference>
<dbReference type="PANTHER" id="PTHR10309:SF0">
    <property type="entry name" value="MANNOSE-6-PHOSPHATE ISOMERASE"/>
    <property type="match status" value="1"/>
</dbReference>
<organism evidence="2 3">
    <name type="scientific">Salmonella enterica subsp. arizonae</name>
    <dbReference type="NCBI Taxonomy" id="59203"/>
    <lineage>
        <taxon>Bacteria</taxon>
        <taxon>Pseudomonadati</taxon>
        <taxon>Pseudomonadota</taxon>
        <taxon>Gammaproteobacteria</taxon>
        <taxon>Enterobacterales</taxon>
        <taxon>Enterobacteriaceae</taxon>
        <taxon>Salmonella</taxon>
    </lineage>
</organism>
<sequence length="146" mass="16349">MNAFREFSDIVSLLQPIAGAHSAIAHFLQAPNAERLSQLFASLLNMQGEEKSRALAVLKAALNSQQGEPWQTIRVISEYYPDDSGLFSPLLLNVVKLNPGEAMFLFAETPHAYLQALRWKSWRTPITFCALALRQNISTSLSWSRT</sequence>
<evidence type="ECO:0000313" key="2">
    <source>
        <dbReference type="EMBL" id="VEA77300.1"/>
    </source>
</evidence>
<keyword evidence="2" id="KW-0413">Isomerase</keyword>
<protein>
    <submittedName>
        <fullName evidence="2">Mannose-6-phosphate isomerase</fullName>
        <ecNumber evidence="2">5.3.1.8</ecNumber>
    </submittedName>
</protein>
<reference evidence="2 3" key="1">
    <citation type="submission" date="2018-12" db="EMBL/GenBank/DDBJ databases">
        <authorList>
            <consortium name="Pathogen Informatics"/>
        </authorList>
    </citation>
    <scope>NUCLEOTIDE SEQUENCE [LARGE SCALE GENOMIC DNA]</scope>
    <source>
        <strain evidence="2 3">NCTC10047</strain>
    </source>
</reference>